<evidence type="ECO:0000313" key="8">
    <source>
        <dbReference type="EMBL" id="KAJ1520546.1"/>
    </source>
</evidence>
<dbReference type="Gene3D" id="3.40.50.300">
    <property type="entry name" value="P-loop containing nucleotide triphosphate hydrolases"/>
    <property type="match status" value="1"/>
</dbReference>
<dbReference type="HAMAP" id="MF_02040">
    <property type="entry name" value="Mrp_NBP35"/>
    <property type="match status" value="1"/>
</dbReference>
<dbReference type="GO" id="GO:0051539">
    <property type="term" value="F:4 iron, 4 sulfur cluster binding"/>
    <property type="evidence" value="ECO:0007669"/>
    <property type="project" value="UniProtKB-KW"/>
</dbReference>
<keyword evidence="4" id="KW-0067">ATP-binding</keyword>
<evidence type="ECO:0000256" key="5">
    <source>
        <dbReference type="ARBA" id="ARBA00023004"/>
    </source>
</evidence>
<evidence type="ECO:0000256" key="3">
    <source>
        <dbReference type="ARBA" id="ARBA00022741"/>
    </source>
</evidence>
<keyword evidence="1" id="KW-0004">4Fe-4S</keyword>
<dbReference type="InterPro" id="IPR033756">
    <property type="entry name" value="YlxH/NBP35"/>
</dbReference>
<dbReference type="GO" id="GO:0005739">
    <property type="term" value="C:mitochondrion"/>
    <property type="evidence" value="ECO:0007669"/>
    <property type="project" value="TreeGrafter"/>
</dbReference>
<dbReference type="InterPro" id="IPR000808">
    <property type="entry name" value="Mrp-like_CS"/>
</dbReference>
<evidence type="ECO:0000256" key="7">
    <source>
        <dbReference type="ARBA" id="ARBA00024036"/>
    </source>
</evidence>
<comment type="similarity">
    <text evidence="7">Belongs to the Mrp/NBP35 ATP-binding proteins family.</text>
</comment>
<evidence type="ECO:0000256" key="1">
    <source>
        <dbReference type="ARBA" id="ARBA00022485"/>
    </source>
</evidence>
<protein>
    <recommendedName>
        <fullName evidence="10">Iron-sulfur protein NUBPL</fullName>
    </recommendedName>
</protein>
<proteinExistence type="inferred from homology"/>
<dbReference type="GO" id="GO:0140663">
    <property type="term" value="F:ATP-dependent FeS chaperone activity"/>
    <property type="evidence" value="ECO:0007669"/>
    <property type="project" value="InterPro"/>
</dbReference>
<sequence>MIPSMNFSMSVKSCMRLCTSNTKVFANQCQSICTSGTVCHQPAGANLKTRQAEMMAKGLPKKKAIVGVKHILLVASGKGGVGKSTTAVNVAAALKAEDDSKEVGLLDADVYGPSVPLMMNLDDSPLLDDNNLMIPLQNYGIKCMSMGFLVNKDSPVIWRGLMVMQALDRLLRQVAWGPVDYLVVDTPPGTGDTHLSLIQNVPVSGVLLVTTPQTAALQVTQRGANMFKKLDIPIIGIIQNMSSVECPNCQNHVKLQSHSAKTLMHEIDVPVLGDIPLDNAISEGADTGTPVIISSPDSPQAMAYKTVAKEVVKYLNEKELTSCH</sequence>
<reference evidence="8" key="1">
    <citation type="submission" date="2022-12" db="EMBL/GenBank/DDBJ databases">
        <title>Chromosome-level genome assembly of the bean flower thrips Megalurothrips usitatus.</title>
        <authorList>
            <person name="Ma L."/>
            <person name="Liu Q."/>
            <person name="Li H."/>
            <person name="Cai W."/>
        </authorList>
    </citation>
    <scope>NUCLEOTIDE SEQUENCE</scope>
    <source>
        <strain evidence="8">Cailab_2022a</strain>
    </source>
</reference>
<name>A0AAV7X7N0_9NEOP</name>
<dbReference type="AlphaFoldDB" id="A0AAV7X7N0"/>
<evidence type="ECO:0008006" key="10">
    <source>
        <dbReference type="Google" id="ProtNLM"/>
    </source>
</evidence>
<evidence type="ECO:0000313" key="9">
    <source>
        <dbReference type="Proteomes" id="UP001075354"/>
    </source>
</evidence>
<evidence type="ECO:0000256" key="4">
    <source>
        <dbReference type="ARBA" id="ARBA00022840"/>
    </source>
</evidence>
<dbReference type="PROSITE" id="PS01215">
    <property type="entry name" value="MRP"/>
    <property type="match status" value="1"/>
</dbReference>
<comment type="caution">
    <text evidence="8">The sequence shown here is derived from an EMBL/GenBank/DDBJ whole genome shotgun (WGS) entry which is preliminary data.</text>
</comment>
<organism evidence="8 9">
    <name type="scientific">Megalurothrips usitatus</name>
    <name type="common">bean blossom thrips</name>
    <dbReference type="NCBI Taxonomy" id="439358"/>
    <lineage>
        <taxon>Eukaryota</taxon>
        <taxon>Metazoa</taxon>
        <taxon>Ecdysozoa</taxon>
        <taxon>Arthropoda</taxon>
        <taxon>Hexapoda</taxon>
        <taxon>Insecta</taxon>
        <taxon>Pterygota</taxon>
        <taxon>Neoptera</taxon>
        <taxon>Paraneoptera</taxon>
        <taxon>Thysanoptera</taxon>
        <taxon>Terebrantia</taxon>
        <taxon>Thripoidea</taxon>
        <taxon>Thripidae</taxon>
        <taxon>Megalurothrips</taxon>
    </lineage>
</organism>
<dbReference type="EMBL" id="JAPTSV010000014">
    <property type="protein sequence ID" value="KAJ1520546.1"/>
    <property type="molecule type" value="Genomic_DNA"/>
</dbReference>
<keyword evidence="5" id="KW-0408">Iron</keyword>
<evidence type="ECO:0000256" key="2">
    <source>
        <dbReference type="ARBA" id="ARBA00022723"/>
    </source>
</evidence>
<dbReference type="SUPFAM" id="SSF52540">
    <property type="entry name" value="P-loop containing nucleoside triphosphate hydrolases"/>
    <property type="match status" value="1"/>
</dbReference>
<accession>A0AAV7X7N0</accession>
<dbReference type="InterPro" id="IPR044304">
    <property type="entry name" value="NUBPL-like"/>
</dbReference>
<dbReference type="GO" id="GO:0032981">
    <property type="term" value="P:mitochondrial respiratory chain complex I assembly"/>
    <property type="evidence" value="ECO:0007669"/>
    <property type="project" value="TreeGrafter"/>
</dbReference>
<dbReference type="CDD" id="cd02037">
    <property type="entry name" value="Mrp_NBP35"/>
    <property type="match status" value="1"/>
</dbReference>
<keyword evidence="9" id="KW-1185">Reference proteome</keyword>
<evidence type="ECO:0000256" key="6">
    <source>
        <dbReference type="ARBA" id="ARBA00023014"/>
    </source>
</evidence>
<dbReference type="FunFam" id="3.40.50.300:FF:001278">
    <property type="entry name" value="Iron-sulfur cluster carrier protein"/>
    <property type="match status" value="1"/>
</dbReference>
<dbReference type="PANTHER" id="PTHR42961:SF2">
    <property type="entry name" value="IRON-SULFUR PROTEIN NUBPL"/>
    <property type="match status" value="1"/>
</dbReference>
<dbReference type="GO" id="GO:0005524">
    <property type="term" value="F:ATP binding"/>
    <property type="evidence" value="ECO:0007669"/>
    <property type="project" value="UniProtKB-KW"/>
</dbReference>
<dbReference type="GO" id="GO:0046872">
    <property type="term" value="F:metal ion binding"/>
    <property type="evidence" value="ECO:0007669"/>
    <property type="project" value="UniProtKB-KW"/>
</dbReference>
<keyword evidence="3" id="KW-0547">Nucleotide-binding</keyword>
<gene>
    <name evidence="8" type="ORF">ONE63_003663</name>
</gene>
<dbReference type="GO" id="GO:0016226">
    <property type="term" value="P:iron-sulfur cluster assembly"/>
    <property type="evidence" value="ECO:0007669"/>
    <property type="project" value="InterPro"/>
</dbReference>
<keyword evidence="6" id="KW-0411">Iron-sulfur</keyword>
<dbReference type="InterPro" id="IPR027417">
    <property type="entry name" value="P-loop_NTPase"/>
</dbReference>
<dbReference type="Pfam" id="PF10609">
    <property type="entry name" value="ParA"/>
    <property type="match status" value="1"/>
</dbReference>
<keyword evidence="2" id="KW-0479">Metal-binding</keyword>
<dbReference type="Proteomes" id="UP001075354">
    <property type="component" value="Chromosome 14"/>
</dbReference>
<dbReference type="InterPro" id="IPR019591">
    <property type="entry name" value="Mrp/NBP35_ATP-bd"/>
</dbReference>
<dbReference type="PANTHER" id="PTHR42961">
    <property type="entry name" value="IRON-SULFUR PROTEIN NUBPL"/>
    <property type="match status" value="1"/>
</dbReference>